<evidence type="ECO:0000313" key="2">
    <source>
        <dbReference type="EMBL" id="MCV2872936.1"/>
    </source>
</evidence>
<dbReference type="InterPro" id="IPR036249">
    <property type="entry name" value="Thioredoxin-like_sf"/>
</dbReference>
<accession>A0ABT2ZP84</accession>
<feature type="chain" id="PRO_5045249148" evidence="1">
    <location>
        <begin position="22"/>
        <end position="235"/>
    </location>
</feature>
<dbReference type="EMBL" id="JAOWKZ010000003">
    <property type="protein sequence ID" value="MCV2872936.1"/>
    <property type="molecule type" value="Genomic_DNA"/>
</dbReference>
<proteinExistence type="predicted"/>
<evidence type="ECO:0000313" key="3">
    <source>
        <dbReference type="Proteomes" id="UP001652564"/>
    </source>
</evidence>
<reference evidence="2 3" key="1">
    <citation type="submission" date="2022-10" db="EMBL/GenBank/DDBJ databases">
        <title>Defluviimonas sp. nov., isolated from ocean surface sediments.</title>
        <authorList>
            <person name="He W."/>
            <person name="Wang L."/>
            <person name="Zhang D.-F."/>
        </authorList>
    </citation>
    <scope>NUCLEOTIDE SEQUENCE [LARGE SCALE GENOMIC DNA]</scope>
    <source>
        <strain evidence="2 3">WL0050</strain>
    </source>
</reference>
<dbReference type="Proteomes" id="UP001652564">
    <property type="component" value="Unassembled WGS sequence"/>
</dbReference>
<keyword evidence="1" id="KW-0732">Signal</keyword>
<keyword evidence="3" id="KW-1185">Reference proteome</keyword>
<sequence length="235" mass="25501">MRRIISAAAGLWLGLAGGVLGQSAGHNPVVVELYTSQGCSSCPPADKILSGFAARDDVIALGLHVDYWDYIGWKDIFAKRQYSDRQRAYAAHAGARTVYTPQIIVAGMDHLVGSRPAELDQTIRRHAARKGTVSLALGRSGDRLRVRAQTAAPFSRKAVVQVVRYLPERRVEIGRGENAGRTLTYSNIVTDWMRVAEWDGKSELSLELSASGAEPVVVIIQEDGPGPILAAARLR</sequence>
<comment type="caution">
    <text evidence="2">The sequence shown here is derived from an EMBL/GenBank/DDBJ whole genome shotgun (WGS) entry which is preliminary data.</text>
</comment>
<organism evidence="2 3">
    <name type="scientific">Albidovulum litorale</name>
    <dbReference type="NCBI Taxonomy" id="2984134"/>
    <lineage>
        <taxon>Bacteria</taxon>
        <taxon>Pseudomonadati</taxon>
        <taxon>Pseudomonadota</taxon>
        <taxon>Alphaproteobacteria</taxon>
        <taxon>Rhodobacterales</taxon>
        <taxon>Paracoccaceae</taxon>
        <taxon>Albidovulum</taxon>
    </lineage>
</organism>
<dbReference type="SUPFAM" id="SSF52833">
    <property type="entry name" value="Thioredoxin-like"/>
    <property type="match status" value="1"/>
</dbReference>
<dbReference type="PANTHER" id="PTHR36057">
    <property type="match status" value="1"/>
</dbReference>
<dbReference type="InterPro" id="IPR010634">
    <property type="entry name" value="DUF1223"/>
</dbReference>
<name>A0ABT2ZP84_9RHOB</name>
<dbReference type="Pfam" id="PF06764">
    <property type="entry name" value="DUF1223"/>
    <property type="match status" value="1"/>
</dbReference>
<dbReference type="PANTHER" id="PTHR36057:SF1">
    <property type="entry name" value="LIPOPROTEIN LIPID ATTACHMENT SITE-LIKE PROTEIN, PUTATIVE (DUF1223)-RELATED"/>
    <property type="match status" value="1"/>
</dbReference>
<gene>
    <name evidence="2" type="ORF">OEZ71_11585</name>
</gene>
<dbReference type="RefSeq" id="WP_263740160.1">
    <property type="nucleotide sequence ID" value="NZ_JAOWKZ010000003.1"/>
</dbReference>
<feature type="signal peptide" evidence="1">
    <location>
        <begin position="1"/>
        <end position="21"/>
    </location>
</feature>
<evidence type="ECO:0000256" key="1">
    <source>
        <dbReference type="SAM" id="SignalP"/>
    </source>
</evidence>
<protein>
    <submittedName>
        <fullName evidence="2">DUF1223 domain-containing protein</fullName>
    </submittedName>
</protein>